<dbReference type="Proteomes" id="UP001169242">
    <property type="component" value="Unassembled WGS sequence"/>
</dbReference>
<evidence type="ECO:0000313" key="2">
    <source>
        <dbReference type="EMBL" id="MDA3732118.1"/>
    </source>
</evidence>
<reference evidence="2" key="1">
    <citation type="journal article" date="2023" name="Int. J. Syst. Evol. Microbiol.">
        <title>&lt;i&gt;Holtiella tumoricola&lt;/i&gt; gen. nov. sp. nov., isolated from a human clinical sample.</title>
        <authorList>
            <person name="Allen-Vercoe E."/>
            <person name="Daigneault M.C."/>
            <person name="Vancuren S.J."/>
            <person name="Cochrane K."/>
            <person name="O'Neal L.L."/>
            <person name="Sankaranarayanan K."/>
            <person name="Lawson P.A."/>
        </authorList>
    </citation>
    <scope>NUCLEOTIDE SEQUENCE</scope>
    <source>
        <strain evidence="2">CC70A</strain>
    </source>
</reference>
<gene>
    <name evidence="2" type="ORF">PBV87_11550</name>
</gene>
<evidence type="ECO:0000313" key="3">
    <source>
        <dbReference type="Proteomes" id="UP001169242"/>
    </source>
</evidence>
<dbReference type="EMBL" id="JAQIFT010000045">
    <property type="protein sequence ID" value="MDA3732118.1"/>
    <property type="molecule type" value="Genomic_DNA"/>
</dbReference>
<dbReference type="RefSeq" id="WP_271012393.1">
    <property type="nucleotide sequence ID" value="NZ_JAQIFT010000045.1"/>
</dbReference>
<name>A0AA42DP50_9FIRM</name>
<protein>
    <submittedName>
        <fullName evidence="2">Phage terminase small subunit P27 family</fullName>
    </submittedName>
</protein>
<evidence type="ECO:0000256" key="1">
    <source>
        <dbReference type="SAM" id="MobiDB-lite"/>
    </source>
</evidence>
<sequence length="167" mass="18766">MARHSKPTELATGKIGKEEVEKRKVEEEKLKGNSDLVYEPPKHLSNKEKSLYTFLVEELRASGILNNLDVTMLEATVDSIVKMQEANKLIKKHGLVIEKSDGSLQRNPASTIYKDYNAIFNKCCMELGLSPSARARLSVINANTKKNNEDPLLKILRDKKLNRSDVG</sequence>
<accession>A0AA42DP50</accession>
<proteinExistence type="predicted"/>
<dbReference type="InterPro" id="IPR006448">
    <property type="entry name" value="Phage_term_ssu_P27"/>
</dbReference>
<keyword evidence="3" id="KW-1185">Reference proteome</keyword>
<organism evidence="2 3">
    <name type="scientific">Holtiella tumoricola</name>
    <dbReference type="NCBI Taxonomy" id="3018743"/>
    <lineage>
        <taxon>Bacteria</taxon>
        <taxon>Bacillati</taxon>
        <taxon>Bacillota</taxon>
        <taxon>Clostridia</taxon>
        <taxon>Lachnospirales</taxon>
        <taxon>Cellulosilyticaceae</taxon>
        <taxon>Holtiella</taxon>
    </lineage>
</organism>
<comment type="caution">
    <text evidence="2">The sequence shown here is derived from an EMBL/GenBank/DDBJ whole genome shotgun (WGS) entry which is preliminary data.</text>
</comment>
<dbReference type="AlphaFoldDB" id="A0AA42DP50"/>
<feature type="compositionally biased region" description="Basic and acidic residues" evidence="1">
    <location>
        <begin position="15"/>
        <end position="32"/>
    </location>
</feature>
<dbReference type="Pfam" id="PF05119">
    <property type="entry name" value="Terminase_4"/>
    <property type="match status" value="1"/>
</dbReference>
<feature type="region of interest" description="Disordered" evidence="1">
    <location>
        <begin position="1"/>
        <end position="32"/>
    </location>
</feature>
<dbReference type="NCBIfam" id="TIGR01558">
    <property type="entry name" value="sm_term_P27"/>
    <property type="match status" value="1"/>
</dbReference>